<dbReference type="InterPro" id="IPR038318">
    <property type="entry name" value="KdpD_sf"/>
</dbReference>
<dbReference type="EMBL" id="CP121196">
    <property type="protein sequence ID" value="XBH15362.1"/>
    <property type="molecule type" value="Genomic_DNA"/>
</dbReference>
<dbReference type="AlphaFoldDB" id="A0AAU7DDZ6"/>
<evidence type="ECO:0000259" key="14">
    <source>
        <dbReference type="PROSITE" id="PS50109"/>
    </source>
</evidence>
<dbReference type="GO" id="GO:0000155">
    <property type="term" value="F:phosphorelay sensor kinase activity"/>
    <property type="evidence" value="ECO:0007669"/>
    <property type="project" value="InterPro"/>
</dbReference>
<dbReference type="InterPro" id="IPR025201">
    <property type="entry name" value="KdpD_TM"/>
</dbReference>
<dbReference type="PANTHER" id="PTHR45569">
    <property type="entry name" value="SENSOR PROTEIN KDPD"/>
    <property type="match status" value="1"/>
</dbReference>
<dbReference type="Pfam" id="PF02518">
    <property type="entry name" value="HATPase_c"/>
    <property type="match status" value="1"/>
</dbReference>
<dbReference type="SMART" id="SM00388">
    <property type="entry name" value="HisKA"/>
    <property type="match status" value="1"/>
</dbReference>
<sequence>MALDRKDGSRLSGTYIPLRTVFPVRRVRGSGLKALLFSTECALGILSVVLLGVFVHWLQWLFPVAVLLYLLIIVPTALWCGFWQAVIVSFSAVAVQSYFAPHQAGLNAAANPANPITLVAFILTALVISRLSARVTQHARETDSWGGQMEDLYEFTRRTLQMNLHVEPGAQLAELVHEIFALEAVVIFDADLHETYQAGYWNVDPQELAQNVYYFETSDDDPETGIARRVVRLGTVPVGSVVIRGETSPLTNNAIASLIAVTFDRYRAFANESRIETERQTEQLRSTVLDSLAHEYKTPLTAIRAASTGLNEMGKLSAGQSELVSLINEQADLLNDLTTRLLTTARLDAGEVTVHAVPVGVASLIDEVVASLSERLASMKVAIDMPDDNLVLCCDRRLMTMLLSQYIDNACKYAIYGTTITIRAIQSKAEVIFSVHSFGPVIPIADRERIFDRYYRSSTSSNRASGTGIGLSVAKRAATIHDGYVWVTSDQDEGNTFYAAIPSQARKREVS</sequence>
<proteinExistence type="predicted"/>
<evidence type="ECO:0000256" key="12">
    <source>
        <dbReference type="ARBA" id="ARBA00023136"/>
    </source>
</evidence>
<evidence type="ECO:0000256" key="2">
    <source>
        <dbReference type="ARBA" id="ARBA00004141"/>
    </source>
</evidence>
<feature type="transmembrane region" description="Helical" evidence="13">
    <location>
        <begin position="35"/>
        <end position="60"/>
    </location>
</feature>
<keyword evidence="12 13" id="KW-0472">Membrane</keyword>
<evidence type="ECO:0000256" key="10">
    <source>
        <dbReference type="ARBA" id="ARBA00022989"/>
    </source>
</evidence>
<comment type="catalytic activity">
    <reaction evidence="1">
        <text>ATP + protein L-histidine = ADP + protein N-phospho-L-histidine.</text>
        <dbReference type="EC" id="2.7.13.3"/>
    </reaction>
</comment>
<dbReference type="GO" id="GO:0005886">
    <property type="term" value="C:plasma membrane"/>
    <property type="evidence" value="ECO:0007669"/>
    <property type="project" value="TreeGrafter"/>
</dbReference>
<dbReference type="RefSeq" id="WP_348260593.1">
    <property type="nucleotide sequence ID" value="NZ_CP121196.1"/>
</dbReference>
<evidence type="ECO:0000256" key="1">
    <source>
        <dbReference type="ARBA" id="ARBA00000085"/>
    </source>
</evidence>
<dbReference type="InterPro" id="IPR005467">
    <property type="entry name" value="His_kinase_dom"/>
</dbReference>
<evidence type="ECO:0000256" key="13">
    <source>
        <dbReference type="SAM" id="Phobius"/>
    </source>
</evidence>
<keyword evidence="10 13" id="KW-1133">Transmembrane helix</keyword>
<dbReference type="InterPro" id="IPR036097">
    <property type="entry name" value="HisK_dim/P_sf"/>
</dbReference>
<dbReference type="Gene3D" id="1.20.120.620">
    <property type="entry name" value="Backbone structure of the membrane domain of e. Coli histidine kinase receptor kdpd"/>
    <property type="match status" value="1"/>
</dbReference>
<dbReference type="SUPFAM" id="SSF47384">
    <property type="entry name" value="Homodimeric domain of signal transducing histidine kinase"/>
    <property type="match status" value="1"/>
</dbReference>
<feature type="domain" description="Histidine kinase" evidence="14">
    <location>
        <begin position="291"/>
        <end position="505"/>
    </location>
</feature>
<dbReference type="SUPFAM" id="SSF55874">
    <property type="entry name" value="ATPase domain of HSP90 chaperone/DNA topoisomerase II/histidine kinase"/>
    <property type="match status" value="1"/>
</dbReference>
<evidence type="ECO:0000256" key="8">
    <source>
        <dbReference type="ARBA" id="ARBA00022777"/>
    </source>
</evidence>
<dbReference type="SMART" id="SM00387">
    <property type="entry name" value="HATPase_c"/>
    <property type="match status" value="1"/>
</dbReference>
<dbReference type="InterPro" id="IPR036890">
    <property type="entry name" value="HATPase_C_sf"/>
</dbReference>
<evidence type="ECO:0000256" key="5">
    <source>
        <dbReference type="ARBA" id="ARBA00022679"/>
    </source>
</evidence>
<reference evidence="15" key="1">
    <citation type="submission" date="2023-03" db="EMBL/GenBank/DDBJ databases">
        <title>Edaphobacter sp.</title>
        <authorList>
            <person name="Huber K.J."/>
            <person name="Papendorf J."/>
            <person name="Pilke C."/>
            <person name="Bunk B."/>
            <person name="Sproeer C."/>
            <person name="Pester M."/>
        </authorList>
    </citation>
    <scope>NUCLEOTIDE SEQUENCE</scope>
    <source>
        <strain evidence="15">DSM 110680</strain>
    </source>
</reference>
<dbReference type="PANTHER" id="PTHR45569:SF1">
    <property type="entry name" value="SENSOR PROTEIN KDPD"/>
    <property type="match status" value="1"/>
</dbReference>
<keyword evidence="8" id="KW-0418">Kinase</keyword>
<comment type="subcellular location">
    <subcellularLocation>
        <location evidence="2">Membrane</location>
        <topology evidence="2">Multi-pass membrane protein</topology>
    </subcellularLocation>
</comment>
<dbReference type="Gene3D" id="1.10.287.130">
    <property type="match status" value="1"/>
</dbReference>
<name>A0AAU7DDZ6_9BACT</name>
<keyword evidence="5" id="KW-0808">Transferase</keyword>
<protein>
    <recommendedName>
        <fullName evidence="3">histidine kinase</fullName>
        <ecNumber evidence="3">2.7.13.3</ecNumber>
    </recommendedName>
</protein>
<evidence type="ECO:0000313" key="15">
    <source>
        <dbReference type="EMBL" id="XBH15362.1"/>
    </source>
</evidence>
<accession>A0AAU7DDZ6</accession>
<dbReference type="Gene3D" id="3.30.565.10">
    <property type="entry name" value="Histidine kinase-like ATPase, C-terminal domain"/>
    <property type="match status" value="1"/>
</dbReference>
<evidence type="ECO:0000256" key="9">
    <source>
        <dbReference type="ARBA" id="ARBA00022840"/>
    </source>
</evidence>
<keyword evidence="9 15" id="KW-0067">ATP-binding</keyword>
<dbReference type="Pfam" id="PF00512">
    <property type="entry name" value="HisKA"/>
    <property type="match status" value="1"/>
</dbReference>
<dbReference type="Pfam" id="PF13493">
    <property type="entry name" value="DUF4118"/>
    <property type="match status" value="1"/>
</dbReference>
<evidence type="ECO:0000256" key="11">
    <source>
        <dbReference type="ARBA" id="ARBA00023012"/>
    </source>
</evidence>
<keyword evidence="4" id="KW-0597">Phosphoprotein</keyword>
<dbReference type="InterPro" id="IPR004358">
    <property type="entry name" value="Sig_transdc_His_kin-like_C"/>
</dbReference>
<evidence type="ECO:0000256" key="7">
    <source>
        <dbReference type="ARBA" id="ARBA00022741"/>
    </source>
</evidence>
<dbReference type="InterPro" id="IPR052023">
    <property type="entry name" value="Histidine_kinase_KdpD"/>
</dbReference>
<keyword evidence="6 13" id="KW-0812">Transmembrane</keyword>
<dbReference type="EC" id="2.7.13.3" evidence="3"/>
<dbReference type="PROSITE" id="PS50109">
    <property type="entry name" value="HIS_KIN"/>
    <property type="match status" value="1"/>
</dbReference>
<dbReference type="CDD" id="cd00082">
    <property type="entry name" value="HisKA"/>
    <property type="match status" value="1"/>
</dbReference>
<dbReference type="InterPro" id="IPR003594">
    <property type="entry name" value="HATPase_dom"/>
</dbReference>
<dbReference type="PRINTS" id="PR00344">
    <property type="entry name" value="BCTRLSENSOR"/>
</dbReference>
<evidence type="ECO:0000256" key="3">
    <source>
        <dbReference type="ARBA" id="ARBA00012438"/>
    </source>
</evidence>
<keyword evidence="11" id="KW-0902">Two-component regulatory system</keyword>
<evidence type="ECO:0000256" key="6">
    <source>
        <dbReference type="ARBA" id="ARBA00022692"/>
    </source>
</evidence>
<organism evidence="15">
    <name type="scientific">Telmatobacter sp. DSM 110680</name>
    <dbReference type="NCBI Taxonomy" id="3036704"/>
    <lineage>
        <taxon>Bacteria</taxon>
        <taxon>Pseudomonadati</taxon>
        <taxon>Acidobacteriota</taxon>
        <taxon>Terriglobia</taxon>
        <taxon>Terriglobales</taxon>
        <taxon>Acidobacteriaceae</taxon>
        <taxon>Telmatobacter</taxon>
    </lineage>
</organism>
<dbReference type="InterPro" id="IPR003661">
    <property type="entry name" value="HisK_dim/P_dom"/>
</dbReference>
<dbReference type="GO" id="GO:0005524">
    <property type="term" value="F:ATP binding"/>
    <property type="evidence" value="ECO:0007669"/>
    <property type="project" value="UniProtKB-KW"/>
</dbReference>
<evidence type="ECO:0000256" key="4">
    <source>
        <dbReference type="ARBA" id="ARBA00022553"/>
    </source>
</evidence>
<feature type="transmembrane region" description="Helical" evidence="13">
    <location>
        <begin position="66"/>
        <end position="95"/>
    </location>
</feature>
<keyword evidence="7" id="KW-0547">Nucleotide-binding</keyword>
<gene>
    <name evidence="15" type="ORF">P8935_12350</name>
</gene>